<sequence length="191" mass="22783">MNKENSYFTFYQHRHLCDAVLKVGDAEFHVHKIILYACSPYFRNLFTLWSDPDCWIYDITDVSPETMSLIVKFFYTGFAPVTEANAKELFITADRYDIPWPHASLLQLFDSYYYPELRRKAFSYILTHFEMVAVISKQFPLLSVQHLVQIIQCDQLLVKREETVYEAILKWISYSLDERKEYISLLFPHCY</sequence>
<dbReference type="InterPro" id="IPR000210">
    <property type="entry name" value="BTB/POZ_dom"/>
</dbReference>
<dbReference type="Gene3D" id="1.25.40.420">
    <property type="match status" value="1"/>
</dbReference>
<dbReference type="SMART" id="SM00225">
    <property type="entry name" value="BTB"/>
    <property type="match status" value="1"/>
</dbReference>
<dbReference type="PANTHER" id="PTHR24412">
    <property type="entry name" value="KELCH PROTEIN"/>
    <property type="match status" value="1"/>
</dbReference>
<evidence type="ECO:0000256" key="1">
    <source>
        <dbReference type="ARBA" id="ARBA00022441"/>
    </source>
</evidence>
<evidence type="ECO:0000313" key="4">
    <source>
        <dbReference type="EMBL" id="KAF6735013.1"/>
    </source>
</evidence>
<keyword evidence="2" id="KW-0677">Repeat</keyword>
<dbReference type="InterPro" id="IPR011333">
    <property type="entry name" value="SKP1/BTB/POZ_sf"/>
</dbReference>
<dbReference type="Gene3D" id="3.30.710.10">
    <property type="entry name" value="Potassium Channel Kv1.1, Chain A"/>
    <property type="match status" value="1"/>
</dbReference>
<dbReference type="PANTHER" id="PTHR24412:SF172">
    <property type="entry name" value="KELCH-LIKE PROTEIN 10"/>
    <property type="match status" value="1"/>
</dbReference>
<keyword evidence="1" id="KW-0880">Kelch repeat</keyword>
<reference evidence="4" key="1">
    <citation type="journal article" name="BMC Genomics">
        <title>Long-read sequencing and de novo genome assembly of marine medaka (Oryzias melastigma).</title>
        <authorList>
            <person name="Liang P."/>
            <person name="Saqib H.S.A."/>
            <person name="Ni X."/>
            <person name="Shen Y."/>
        </authorList>
    </citation>
    <scope>NUCLEOTIDE SEQUENCE</scope>
    <source>
        <strain evidence="4">Bigg-433</strain>
    </source>
</reference>
<organism evidence="4 5">
    <name type="scientific">Oryzias melastigma</name>
    <name type="common">Marine medaka</name>
    <dbReference type="NCBI Taxonomy" id="30732"/>
    <lineage>
        <taxon>Eukaryota</taxon>
        <taxon>Metazoa</taxon>
        <taxon>Chordata</taxon>
        <taxon>Craniata</taxon>
        <taxon>Vertebrata</taxon>
        <taxon>Euteleostomi</taxon>
        <taxon>Actinopterygii</taxon>
        <taxon>Neopterygii</taxon>
        <taxon>Teleostei</taxon>
        <taxon>Neoteleostei</taxon>
        <taxon>Acanthomorphata</taxon>
        <taxon>Ovalentaria</taxon>
        <taxon>Atherinomorphae</taxon>
        <taxon>Beloniformes</taxon>
        <taxon>Adrianichthyidae</taxon>
        <taxon>Oryziinae</taxon>
        <taxon>Oryzias</taxon>
    </lineage>
</organism>
<name>A0A834FJ17_ORYME</name>
<dbReference type="Proteomes" id="UP000646548">
    <property type="component" value="Unassembled WGS sequence"/>
</dbReference>
<dbReference type="Pfam" id="PF00651">
    <property type="entry name" value="BTB"/>
    <property type="match status" value="1"/>
</dbReference>
<dbReference type="SMART" id="SM00875">
    <property type="entry name" value="BACK"/>
    <property type="match status" value="1"/>
</dbReference>
<dbReference type="EMBL" id="WKFB01000120">
    <property type="protein sequence ID" value="KAF6735013.1"/>
    <property type="molecule type" value="Genomic_DNA"/>
</dbReference>
<dbReference type="InterPro" id="IPR011705">
    <property type="entry name" value="BACK"/>
</dbReference>
<proteinExistence type="predicted"/>
<dbReference type="PROSITE" id="PS50097">
    <property type="entry name" value="BTB"/>
    <property type="match status" value="1"/>
</dbReference>
<feature type="domain" description="BTB" evidence="3">
    <location>
        <begin position="17"/>
        <end position="83"/>
    </location>
</feature>
<dbReference type="AlphaFoldDB" id="A0A834FJ17"/>
<evidence type="ECO:0000259" key="3">
    <source>
        <dbReference type="PROSITE" id="PS50097"/>
    </source>
</evidence>
<evidence type="ECO:0000256" key="2">
    <source>
        <dbReference type="ARBA" id="ARBA00022737"/>
    </source>
</evidence>
<dbReference type="Pfam" id="PF07707">
    <property type="entry name" value="BACK"/>
    <property type="match status" value="1"/>
</dbReference>
<protein>
    <submittedName>
        <fullName evidence="4">Kelch-like protein 10</fullName>
    </submittedName>
</protein>
<gene>
    <name evidence="4" type="ORF">FQA47_002597</name>
</gene>
<accession>A0A834FJ17</accession>
<dbReference type="SUPFAM" id="SSF54695">
    <property type="entry name" value="POZ domain"/>
    <property type="match status" value="1"/>
</dbReference>
<comment type="caution">
    <text evidence="4">The sequence shown here is derived from an EMBL/GenBank/DDBJ whole genome shotgun (WGS) entry which is preliminary data.</text>
</comment>
<evidence type="ECO:0000313" key="5">
    <source>
        <dbReference type="Proteomes" id="UP000646548"/>
    </source>
</evidence>